<evidence type="ECO:0000313" key="2">
    <source>
        <dbReference type="EMBL" id="SEO08324.1"/>
    </source>
</evidence>
<feature type="domain" description="YspA cpYpsA-related SLOG" evidence="1">
    <location>
        <begin position="191"/>
        <end position="257"/>
    </location>
</feature>
<name>A0A1H8LT84_9RHOB</name>
<sequence>MTDYPDIAETAPSATAQVLADLELHGYRPSASEPDPRDCPDDDVAARAAADILTVLVSAMAETALDWDLDELLWSSVNMFHRAVLRIERKLDDNEQAQKRGQREQDGSEVAAVQLETLIEIGQGLLQRRDSLEVFRDSAADQYLRLTGSPWTPRSGSRVNHRHLTAATIDSRDFLSARRRADSTLLIPKGTKIAFAGGMDCQDHNRIWAVLDKVQAKHPDMVLLHGGSPKGAELIAAKWAEHRGITQIAFKPDWSRHAKAAPFKRNDSLLDTLPVGLIVFPGTGITDNLADKARTLGIPLFDFRDRGGA</sequence>
<dbReference type="EMBL" id="FOCM01000011">
    <property type="protein sequence ID" value="SEO08324.1"/>
    <property type="molecule type" value="Genomic_DNA"/>
</dbReference>
<dbReference type="InterPro" id="IPR019627">
    <property type="entry name" value="YAcAr"/>
</dbReference>
<accession>A0A1H8LT84</accession>
<reference evidence="3" key="1">
    <citation type="submission" date="2016-10" db="EMBL/GenBank/DDBJ databases">
        <authorList>
            <person name="Varghese N."/>
            <person name="Submissions S."/>
        </authorList>
    </citation>
    <scope>NUCLEOTIDE SEQUENCE [LARGE SCALE GENOMIC DNA]</scope>
    <source>
        <strain evidence="3">DSM 26893</strain>
    </source>
</reference>
<keyword evidence="3" id="KW-1185">Reference proteome</keyword>
<dbReference type="AlphaFoldDB" id="A0A1H8LT84"/>
<dbReference type="Pfam" id="PF10686">
    <property type="entry name" value="YAcAr"/>
    <property type="match status" value="1"/>
</dbReference>
<gene>
    <name evidence="2" type="ORF">SAMN04488011_11183</name>
</gene>
<dbReference type="Proteomes" id="UP000199372">
    <property type="component" value="Unassembled WGS sequence"/>
</dbReference>
<evidence type="ECO:0000313" key="3">
    <source>
        <dbReference type="Proteomes" id="UP000199372"/>
    </source>
</evidence>
<evidence type="ECO:0000259" key="1">
    <source>
        <dbReference type="Pfam" id="PF10686"/>
    </source>
</evidence>
<organism evidence="2 3">
    <name type="scientific">Palleronia pelagia</name>
    <dbReference type="NCBI Taxonomy" id="387096"/>
    <lineage>
        <taxon>Bacteria</taxon>
        <taxon>Pseudomonadati</taxon>
        <taxon>Pseudomonadota</taxon>
        <taxon>Alphaproteobacteria</taxon>
        <taxon>Rhodobacterales</taxon>
        <taxon>Roseobacteraceae</taxon>
        <taxon>Palleronia</taxon>
    </lineage>
</organism>
<proteinExistence type="predicted"/>
<dbReference type="OrthoDB" id="9806973at2"/>
<dbReference type="RefSeq" id="WP_091846694.1">
    <property type="nucleotide sequence ID" value="NZ_FOCM01000011.1"/>
</dbReference>
<protein>
    <recommendedName>
        <fullName evidence="1">YspA cpYpsA-related SLOG domain-containing protein</fullName>
    </recommendedName>
</protein>